<proteinExistence type="predicted"/>
<feature type="region of interest" description="Disordered" evidence="1">
    <location>
        <begin position="494"/>
        <end position="520"/>
    </location>
</feature>
<dbReference type="Proteomes" id="UP000192980">
    <property type="component" value="Unassembled WGS sequence"/>
</dbReference>
<protein>
    <submittedName>
        <fullName evidence="2">Phage portal protein, SPP1 Gp6-like</fullName>
    </submittedName>
</protein>
<dbReference type="InterPro" id="IPR021145">
    <property type="entry name" value="Portal_protein_SPP1_Gp6-like"/>
</dbReference>
<organism evidence="2 3">
    <name type="scientific">Sphingobacterium psychroaquaticum</name>
    <dbReference type="NCBI Taxonomy" id="561061"/>
    <lineage>
        <taxon>Bacteria</taxon>
        <taxon>Pseudomonadati</taxon>
        <taxon>Bacteroidota</taxon>
        <taxon>Sphingobacteriia</taxon>
        <taxon>Sphingobacteriales</taxon>
        <taxon>Sphingobacteriaceae</taxon>
        <taxon>Sphingobacterium</taxon>
    </lineage>
</organism>
<accession>A0A1X7JVH5</accession>
<keyword evidence="3" id="KW-1185">Reference proteome</keyword>
<evidence type="ECO:0000313" key="3">
    <source>
        <dbReference type="Proteomes" id="UP000192980"/>
    </source>
</evidence>
<feature type="compositionally biased region" description="Basic and acidic residues" evidence="1">
    <location>
        <begin position="494"/>
        <end position="513"/>
    </location>
</feature>
<dbReference type="Pfam" id="PF05133">
    <property type="entry name" value="SPP1_portal"/>
    <property type="match status" value="1"/>
</dbReference>
<dbReference type="RefSeq" id="WP_085472952.1">
    <property type="nucleotide sequence ID" value="NZ_FXAU01000003.1"/>
</dbReference>
<evidence type="ECO:0000256" key="1">
    <source>
        <dbReference type="SAM" id="MobiDB-lite"/>
    </source>
</evidence>
<gene>
    <name evidence="2" type="ORF">SAMN05660862_2232</name>
</gene>
<sequence length="520" mass="58191">MVKEKDETKKEVQLPTPALPAIVEAVGATVAPTYATAKQEYDVTQHDVFNEGEGYRPKKKVRSLRKDSEGNPILDKANKKIYDTKRIEVNRIGVPLQELIVKRRVSFMNVSKIQLEANPQNDQENRLYQMVKKIRDDNKISFIEKEVARRMLSELQVAKLWFSEPVETGYWGDIAPKAKFKMRCKVLSPDLGDTLLPVFDDYGKMIYFGRIYQASRSFNDIVSDPDFTGLTTDKDQRFDIYSATNIYKFRKSRAGETIISTPSNNGWIVDSVITHSYGKIPVTYYSKPLPPWASVQSAIARIETLISNAGDTNDYHASPVFAMFGNVGAKMLEKGEQGKSLQITGDKADAKYVTWDQATDAIKMELDTLMNYVFTCTQTPQMAMEDLKGLGALSGVAFDRVFMDAHLAARDEIDGEYGMSTQRDINLQIAFCGAIDTSLLPAIKSLAIGFDIPLYRINDDAETVGLLQKAAGGAKVISQKTAIEYSPLTKNSEEELKQIQEEEAEQVKDEDTVTKGLPKS</sequence>
<evidence type="ECO:0000313" key="2">
    <source>
        <dbReference type="EMBL" id="SMG32125.1"/>
    </source>
</evidence>
<name>A0A1X7JVH5_9SPHI</name>
<dbReference type="OrthoDB" id="1452435at2"/>
<dbReference type="AlphaFoldDB" id="A0A1X7JVH5"/>
<dbReference type="EMBL" id="FXAU01000003">
    <property type="protein sequence ID" value="SMG32125.1"/>
    <property type="molecule type" value="Genomic_DNA"/>
</dbReference>
<dbReference type="STRING" id="561061.SAMN05660862_2232"/>
<reference evidence="2 3" key="1">
    <citation type="submission" date="2017-04" db="EMBL/GenBank/DDBJ databases">
        <authorList>
            <person name="Afonso C.L."/>
            <person name="Miller P.J."/>
            <person name="Scott M.A."/>
            <person name="Spackman E."/>
            <person name="Goraichik I."/>
            <person name="Dimitrov K.M."/>
            <person name="Suarez D.L."/>
            <person name="Swayne D.E."/>
        </authorList>
    </citation>
    <scope>NUCLEOTIDE SEQUENCE [LARGE SCALE GENOMIC DNA]</scope>
    <source>
        <strain evidence="2 3">DSM 22418</strain>
    </source>
</reference>